<sequence length="88" mass="9365">MKGKLTASKIIALGILSLDAICTCVVLYFCYLAIRSQFTGTLPYLTTLIGALQASTAVVLAAYFGKSKAENTRGGIIYDAAMGMDEDF</sequence>
<accession>A0A644Z5R0</accession>
<evidence type="ECO:0000313" key="2">
    <source>
        <dbReference type="EMBL" id="MPM36162.1"/>
    </source>
</evidence>
<keyword evidence="1" id="KW-0812">Transmembrane</keyword>
<evidence type="ECO:0000256" key="1">
    <source>
        <dbReference type="SAM" id="Phobius"/>
    </source>
</evidence>
<organism evidence="2">
    <name type="scientific">bioreactor metagenome</name>
    <dbReference type="NCBI Taxonomy" id="1076179"/>
    <lineage>
        <taxon>unclassified sequences</taxon>
        <taxon>metagenomes</taxon>
        <taxon>ecological metagenomes</taxon>
    </lineage>
</organism>
<keyword evidence="1" id="KW-0472">Membrane</keyword>
<dbReference type="AlphaFoldDB" id="A0A644Z5R0"/>
<gene>
    <name evidence="2" type="ORF">SDC9_82757</name>
</gene>
<comment type="caution">
    <text evidence="2">The sequence shown here is derived from an EMBL/GenBank/DDBJ whole genome shotgun (WGS) entry which is preliminary data.</text>
</comment>
<protein>
    <submittedName>
        <fullName evidence="2">Uncharacterized protein</fullName>
    </submittedName>
</protein>
<feature type="transmembrane region" description="Helical" evidence="1">
    <location>
        <begin position="40"/>
        <end position="64"/>
    </location>
</feature>
<name>A0A644Z5R0_9ZZZZ</name>
<proteinExistence type="predicted"/>
<dbReference type="EMBL" id="VSSQ01007518">
    <property type="protein sequence ID" value="MPM36162.1"/>
    <property type="molecule type" value="Genomic_DNA"/>
</dbReference>
<keyword evidence="1" id="KW-1133">Transmembrane helix</keyword>
<feature type="transmembrane region" description="Helical" evidence="1">
    <location>
        <begin position="12"/>
        <end position="34"/>
    </location>
</feature>
<reference evidence="2" key="1">
    <citation type="submission" date="2019-08" db="EMBL/GenBank/DDBJ databases">
        <authorList>
            <person name="Kucharzyk K."/>
            <person name="Murdoch R.W."/>
            <person name="Higgins S."/>
            <person name="Loffler F."/>
        </authorList>
    </citation>
    <scope>NUCLEOTIDE SEQUENCE</scope>
</reference>